<dbReference type="InterPro" id="IPR058240">
    <property type="entry name" value="rSAM_sf"/>
</dbReference>
<dbReference type="InterPro" id="IPR013848">
    <property type="entry name" value="Methylthiotransferase_N"/>
</dbReference>
<feature type="domain" description="TRAM" evidence="10">
    <location>
        <begin position="423"/>
        <end position="486"/>
    </location>
</feature>
<evidence type="ECO:0000256" key="8">
    <source>
        <dbReference type="ARBA" id="ARBA00033765"/>
    </source>
</evidence>
<dbReference type="Proteomes" id="UP001652442">
    <property type="component" value="Unassembled WGS sequence"/>
</dbReference>
<dbReference type="PROSITE" id="PS51449">
    <property type="entry name" value="MTTASE_N"/>
    <property type="match status" value="1"/>
</dbReference>
<feature type="binding site" evidence="9">
    <location>
        <position position="128"/>
    </location>
    <ligand>
        <name>[4Fe-4S] cluster</name>
        <dbReference type="ChEBI" id="CHEBI:49883"/>
        <label>1</label>
    </ligand>
</feature>
<comment type="similarity">
    <text evidence="9">Belongs to the methylthiotransferase family. MiaB subfamily.</text>
</comment>
<protein>
    <recommendedName>
        <fullName evidence="8 9">tRNA-2-methylthio-N(6)-dimethylallyladenosine synthase</fullName>
        <ecNumber evidence="8 9">2.8.4.3</ecNumber>
    </recommendedName>
    <alternativeName>
        <fullName evidence="9">(Dimethylallyl)adenosine tRNA methylthiotransferase MiaB</fullName>
    </alternativeName>
    <alternativeName>
        <fullName evidence="9">tRNA-i(6)A37 methylthiotransferase</fullName>
    </alternativeName>
</protein>
<dbReference type="SFLD" id="SFLDG01082">
    <property type="entry name" value="B12-binding_domain_containing"/>
    <property type="match status" value="1"/>
</dbReference>
<evidence type="ECO:0000256" key="1">
    <source>
        <dbReference type="ARBA" id="ARBA00003234"/>
    </source>
</evidence>
<dbReference type="Pfam" id="PF01938">
    <property type="entry name" value="TRAM"/>
    <property type="match status" value="1"/>
</dbReference>
<keyword evidence="14" id="KW-1185">Reference proteome</keyword>
<dbReference type="PANTHER" id="PTHR43020">
    <property type="entry name" value="CDK5 REGULATORY SUBUNIT-ASSOCIATED PROTEIN 1"/>
    <property type="match status" value="1"/>
</dbReference>
<evidence type="ECO:0000256" key="5">
    <source>
        <dbReference type="ARBA" id="ARBA00022723"/>
    </source>
</evidence>
<keyword evidence="5 9" id="KW-0479">Metal-binding</keyword>
<gene>
    <name evidence="9 13" type="primary">miaB</name>
    <name evidence="13" type="ORF">OCV88_02990</name>
</gene>
<evidence type="ECO:0000259" key="10">
    <source>
        <dbReference type="PROSITE" id="PS50926"/>
    </source>
</evidence>
<keyword evidence="3 9" id="KW-0808">Transferase</keyword>
<dbReference type="Gene3D" id="3.40.50.12160">
    <property type="entry name" value="Methylthiotransferase, N-terminal domain"/>
    <property type="match status" value="1"/>
</dbReference>
<dbReference type="CDD" id="cd01335">
    <property type="entry name" value="Radical_SAM"/>
    <property type="match status" value="1"/>
</dbReference>
<keyword evidence="9" id="KW-0963">Cytoplasm</keyword>
<organism evidence="13 14">
    <name type="scientific">Brotonthovivens ammoniilytica</name>
    <dbReference type="NCBI Taxonomy" id="2981725"/>
    <lineage>
        <taxon>Bacteria</taxon>
        <taxon>Bacillati</taxon>
        <taxon>Bacillota</taxon>
        <taxon>Clostridia</taxon>
        <taxon>Lachnospirales</taxon>
        <taxon>Lachnospiraceae</taxon>
        <taxon>Brotonthovivens</taxon>
    </lineage>
</organism>
<feature type="binding site" evidence="9">
    <location>
        <position position="204"/>
    </location>
    <ligand>
        <name>[4Fe-4S] cluster</name>
        <dbReference type="ChEBI" id="CHEBI:49883"/>
        <label>2</label>
        <note>4Fe-4S-S-AdoMet</note>
    </ligand>
</feature>
<dbReference type="PROSITE" id="PS01278">
    <property type="entry name" value="MTTASE_RADICAL"/>
    <property type="match status" value="1"/>
</dbReference>
<dbReference type="SFLD" id="SFLDG01061">
    <property type="entry name" value="methylthiotransferase"/>
    <property type="match status" value="1"/>
</dbReference>
<dbReference type="InterPro" id="IPR006638">
    <property type="entry name" value="Elp3/MiaA/NifB-like_rSAM"/>
</dbReference>
<dbReference type="Gene3D" id="3.80.30.20">
    <property type="entry name" value="tm_1862 like domain"/>
    <property type="match status" value="1"/>
</dbReference>
<evidence type="ECO:0000259" key="11">
    <source>
        <dbReference type="PROSITE" id="PS51449"/>
    </source>
</evidence>
<feature type="binding site" evidence="9">
    <location>
        <position position="59"/>
    </location>
    <ligand>
        <name>[4Fe-4S] cluster</name>
        <dbReference type="ChEBI" id="CHEBI:49883"/>
        <label>1</label>
    </ligand>
</feature>
<feature type="domain" description="MTTase N-terminal" evidence="11">
    <location>
        <begin position="50"/>
        <end position="167"/>
    </location>
</feature>
<evidence type="ECO:0000256" key="7">
    <source>
        <dbReference type="ARBA" id="ARBA00023014"/>
    </source>
</evidence>
<keyword evidence="7 9" id="KW-0411">Iron-sulfur</keyword>
<dbReference type="InterPro" id="IPR007197">
    <property type="entry name" value="rSAM"/>
</dbReference>
<dbReference type="NCBIfam" id="TIGR01574">
    <property type="entry name" value="miaB-methiolase"/>
    <property type="match status" value="1"/>
</dbReference>
<dbReference type="SFLD" id="SFLDF00273">
    <property type="entry name" value="(dimethylallyl)adenosine_tRNA"/>
    <property type="match status" value="1"/>
</dbReference>
<comment type="subunit">
    <text evidence="9">Monomer.</text>
</comment>
<name>A0ABT2TGJ1_9FIRM</name>
<evidence type="ECO:0000256" key="3">
    <source>
        <dbReference type="ARBA" id="ARBA00022679"/>
    </source>
</evidence>
<evidence type="ECO:0000256" key="2">
    <source>
        <dbReference type="ARBA" id="ARBA00022485"/>
    </source>
</evidence>
<evidence type="ECO:0000256" key="9">
    <source>
        <dbReference type="HAMAP-Rule" id="MF_01864"/>
    </source>
</evidence>
<evidence type="ECO:0000256" key="4">
    <source>
        <dbReference type="ARBA" id="ARBA00022691"/>
    </source>
</evidence>
<dbReference type="PROSITE" id="PS50926">
    <property type="entry name" value="TRAM"/>
    <property type="match status" value="1"/>
</dbReference>
<dbReference type="InterPro" id="IPR023404">
    <property type="entry name" value="rSAM_horseshoe"/>
</dbReference>
<evidence type="ECO:0000313" key="13">
    <source>
        <dbReference type="EMBL" id="MCU6761304.1"/>
    </source>
</evidence>
<comment type="function">
    <text evidence="1 9">Catalyzes the methylthiolation of N6-(dimethylallyl)adenosine (i(6)A), leading to the formation of 2-methylthio-N6-(dimethylallyl)adenosine (ms(2)i(6)A) at position 37 in tRNAs that read codons beginning with uridine.</text>
</comment>
<keyword evidence="9" id="KW-0819">tRNA processing</keyword>
<dbReference type="InterPro" id="IPR002792">
    <property type="entry name" value="TRAM_dom"/>
</dbReference>
<comment type="cofactor">
    <cofactor evidence="9">
        <name>[4Fe-4S] cluster</name>
        <dbReference type="ChEBI" id="CHEBI:49883"/>
    </cofactor>
    <text evidence="9">Binds 2 [4Fe-4S] clusters. One cluster is coordinated with 3 cysteines and an exchangeable S-adenosyl-L-methionine.</text>
</comment>
<dbReference type="PANTHER" id="PTHR43020:SF2">
    <property type="entry name" value="MITOCHONDRIAL TRNA METHYLTHIOTRANSFERASE CDK5RAP1"/>
    <property type="match status" value="1"/>
</dbReference>
<dbReference type="SUPFAM" id="SSF102114">
    <property type="entry name" value="Radical SAM enzymes"/>
    <property type="match status" value="1"/>
</dbReference>
<dbReference type="GO" id="GO:0035597">
    <property type="term" value="F:tRNA-2-methylthio-N(6)-dimethylallyladenosine(37) synthase activity"/>
    <property type="evidence" value="ECO:0007669"/>
    <property type="project" value="UniProtKB-EC"/>
</dbReference>
<sequence>MLDKEKTEEIFQNINLNEPAPEKEPDRQYYFMKKARLYVQQLKQQMGRELTFFVKTFGCQMNARDSEKLTGILETIGYLPADSEKADFVVYNTCTVRENANNKVYGKLGYLHGYKDKNPEMMIALCGCMMQEETVVEKLKSSYRFVDLIFGTHNIFQFAELIVKSMEEKQMTVEIWEGTEQIVENLPNERKYPFKSGVNVMYGCNNFCSYCIVPYVRGRERSRQPEEILKEIRSFAADGVVEIMLLGQNVNSYGKTLEHPVTFAALLREIEKIKGIERIRFMTSHPKDLSDELIEVMAASEKICRHIHLPLQSGSSRILNQMNRHYTKEQYLELVEKIRTAMPDMAITTDIIVGFPGETEEDFEETMDVVKKVGYDSAFTFVYSKRTGTPAAIMENQVSEETVKDRFGRLLAAVQEIASEKSGRFTGTCQKILVETVNEQDDKLLTGRMSNNSVVHFKGDASLIGTIVDVALKECKGFYYMGELILHETEK</sequence>
<dbReference type="EMBL" id="JAOQJQ010000001">
    <property type="protein sequence ID" value="MCU6761304.1"/>
    <property type="molecule type" value="Genomic_DNA"/>
</dbReference>
<dbReference type="InterPro" id="IPR020612">
    <property type="entry name" value="Methylthiotransferase_CS"/>
</dbReference>
<dbReference type="SFLD" id="SFLDS00029">
    <property type="entry name" value="Radical_SAM"/>
    <property type="match status" value="1"/>
</dbReference>
<feature type="domain" description="Radical SAM core" evidence="12">
    <location>
        <begin position="190"/>
        <end position="421"/>
    </location>
</feature>
<proteinExistence type="inferred from homology"/>
<dbReference type="Pfam" id="PF04055">
    <property type="entry name" value="Radical_SAM"/>
    <property type="match status" value="1"/>
</dbReference>
<evidence type="ECO:0000259" key="12">
    <source>
        <dbReference type="PROSITE" id="PS51918"/>
    </source>
</evidence>
<accession>A0ABT2TGJ1</accession>
<comment type="caution">
    <text evidence="13">The sequence shown here is derived from an EMBL/GenBank/DDBJ whole genome shotgun (WGS) entry which is preliminary data.</text>
</comment>
<dbReference type="EC" id="2.8.4.3" evidence="8 9"/>
<reference evidence="13 14" key="1">
    <citation type="journal article" date="2021" name="ISME Commun">
        <title>Automated analysis of genomic sequences facilitates high-throughput and comprehensive description of bacteria.</title>
        <authorList>
            <person name="Hitch T.C.A."/>
        </authorList>
    </citation>
    <scope>NUCLEOTIDE SEQUENCE [LARGE SCALE GENOMIC DNA]</scope>
    <source>
        <strain evidence="13 14">Sanger_109</strain>
    </source>
</reference>
<dbReference type="NCBIfam" id="TIGR00089">
    <property type="entry name" value="MiaB/RimO family radical SAM methylthiotransferase"/>
    <property type="match status" value="1"/>
</dbReference>
<dbReference type="InterPro" id="IPR038135">
    <property type="entry name" value="Methylthiotransferase_N_sf"/>
</dbReference>
<dbReference type="InterPro" id="IPR006463">
    <property type="entry name" value="MiaB_methiolase"/>
</dbReference>
<feature type="binding site" evidence="9">
    <location>
        <position position="211"/>
    </location>
    <ligand>
        <name>[4Fe-4S] cluster</name>
        <dbReference type="ChEBI" id="CHEBI:49883"/>
        <label>2</label>
        <note>4Fe-4S-S-AdoMet</note>
    </ligand>
</feature>
<evidence type="ECO:0000313" key="14">
    <source>
        <dbReference type="Proteomes" id="UP001652442"/>
    </source>
</evidence>
<evidence type="ECO:0000256" key="6">
    <source>
        <dbReference type="ARBA" id="ARBA00023004"/>
    </source>
</evidence>
<feature type="binding site" evidence="9">
    <location>
        <position position="94"/>
    </location>
    <ligand>
        <name>[4Fe-4S] cluster</name>
        <dbReference type="ChEBI" id="CHEBI:49883"/>
        <label>1</label>
    </ligand>
</feature>
<dbReference type="PROSITE" id="PS51918">
    <property type="entry name" value="RADICAL_SAM"/>
    <property type="match status" value="1"/>
</dbReference>
<dbReference type="RefSeq" id="WP_158424413.1">
    <property type="nucleotide sequence ID" value="NZ_JAOQJQ010000001.1"/>
</dbReference>
<keyword evidence="2 9" id="KW-0004">4Fe-4S</keyword>
<comment type="catalytic activity">
    <reaction evidence="9">
        <text>N(6)-dimethylallyladenosine(37) in tRNA + (sulfur carrier)-SH + AH2 + 2 S-adenosyl-L-methionine = 2-methylsulfanyl-N(6)-dimethylallyladenosine(37) in tRNA + (sulfur carrier)-H + 5'-deoxyadenosine + L-methionine + A + S-adenosyl-L-homocysteine + 2 H(+)</text>
        <dbReference type="Rhea" id="RHEA:37067"/>
        <dbReference type="Rhea" id="RHEA-COMP:10375"/>
        <dbReference type="Rhea" id="RHEA-COMP:10376"/>
        <dbReference type="Rhea" id="RHEA-COMP:14737"/>
        <dbReference type="Rhea" id="RHEA-COMP:14739"/>
        <dbReference type="ChEBI" id="CHEBI:13193"/>
        <dbReference type="ChEBI" id="CHEBI:15378"/>
        <dbReference type="ChEBI" id="CHEBI:17319"/>
        <dbReference type="ChEBI" id="CHEBI:17499"/>
        <dbReference type="ChEBI" id="CHEBI:29917"/>
        <dbReference type="ChEBI" id="CHEBI:57844"/>
        <dbReference type="ChEBI" id="CHEBI:57856"/>
        <dbReference type="ChEBI" id="CHEBI:59789"/>
        <dbReference type="ChEBI" id="CHEBI:64428"/>
        <dbReference type="ChEBI" id="CHEBI:74415"/>
        <dbReference type="ChEBI" id="CHEBI:74417"/>
        <dbReference type="EC" id="2.8.4.3"/>
    </reaction>
</comment>
<keyword evidence="4 9" id="KW-0949">S-adenosyl-L-methionine</keyword>
<comment type="subcellular location">
    <subcellularLocation>
        <location evidence="9">Cytoplasm</location>
    </subcellularLocation>
</comment>
<dbReference type="SMART" id="SM00729">
    <property type="entry name" value="Elp3"/>
    <property type="match status" value="1"/>
</dbReference>
<dbReference type="HAMAP" id="MF_01864">
    <property type="entry name" value="tRNA_metthiotr_MiaB"/>
    <property type="match status" value="1"/>
</dbReference>
<dbReference type="InterPro" id="IPR005839">
    <property type="entry name" value="Methylthiotransferase"/>
</dbReference>
<feature type="binding site" evidence="9">
    <location>
        <position position="208"/>
    </location>
    <ligand>
        <name>[4Fe-4S] cluster</name>
        <dbReference type="ChEBI" id="CHEBI:49883"/>
        <label>2</label>
        <note>4Fe-4S-S-AdoMet</note>
    </ligand>
</feature>
<dbReference type="Pfam" id="PF00919">
    <property type="entry name" value="UPF0004"/>
    <property type="match status" value="1"/>
</dbReference>
<keyword evidence="6 9" id="KW-0408">Iron</keyword>